<gene>
    <name evidence="2" type="ORF">T9R20_02425</name>
</gene>
<feature type="region of interest" description="Disordered" evidence="1">
    <location>
        <begin position="34"/>
        <end position="72"/>
    </location>
</feature>
<sequence>MTPMTTGLWMFRRHRPAAVLVVLVVTAVAMAGCTGREESRSPSPTASPTATATASVTPTPDTVSVPGGEKPPTVFDDDCERMISPTAVADVIGFPVTVRNEGTATAVANLGGLGCTWEGEGGIIRAAAMPQAALGETEFPADQIPYYFEECDPGWVCGWRGEGERLWTAVSFQLWSGMTREAVDAWGQEIGAAITAAFGVTAYPSWEREDAEWWPVLDCARVAERLSTELGTSVTGEAGGYHDPPAPEVLLAAEASHESQCYLTFGPQQPPVEVLTAGGQAWAVPFFESDQPYDVGVDGITAYGNSGYDSIDSSAYSLTDGVNAATVYLRTQDELPSDEILRGLAVIAAEGWR</sequence>
<dbReference type="Proteomes" id="UP001324533">
    <property type="component" value="Chromosome"/>
</dbReference>
<feature type="compositionally biased region" description="Low complexity" evidence="1">
    <location>
        <begin position="41"/>
        <end position="66"/>
    </location>
</feature>
<evidence type="ECO:0000256" key="1">
    <source>
        <dbReference type="SAM" id="MobiDB-lite"/>
    </source>
</evidence>
<name>A0ABZ0VD58_9MICO</name>
<protein>
    <recommendedName>
        <fullName evidence="4">DUF3558 domain-containing protein</fullName>
    </recommendedName>
</protein>
<evidence type="ECO:0000313" key="3">
    <source>
        <dbReference type="Proteomes" id="UP001324533"/>
    </source>
</evidence>
<dbReference type="EMBL" id="CP139779">
    <property type="protein sequence ID" value="WQB70833.1"/>
    <property type="molecule type" value="Genomic_DNA"/>
</dbReference>
<reference evidence="2 3" key="1">
    <citation type="submission" date="2023-06" db="EMBL/GenBank/DDBJ databases">
        <title>Rock-solubilizing bacteria, Microbacterium invictum, promotes re-establishment of vegetation in rocky wasteland by accelerating rock bio-weathering and reshaping soil bacterial community.</title>
        <authorList>
            <person name="Liu C."/>
        </authorList>
    </citation>
    <scope>NUCLEOTIDE SEQUENCE [LARGE SCALE GENOMIC DNA]</scope>
    <source>
        <strain evidence="2 3">X-18</strain>
    </source>
</reference>
<evidence type="ECO:0008006" key="4">
    <source>
        <dbReference type="Google" id="ProtNLM"/>
    </source>
</evidence>
<keyword evidence="3" id="KW-1185">Reference proteome</keyword>
<evidence type="ECO:0000313" key="2">
    <source>
        <dbReference type="EMBL" id="WQB70833.1"/>
    </source>
</evidence>
<organism evidence="2 3">
    <name type="scientific">Microbacterium invictum</name>
    <dbReference type="NCBI Taxonomy" id="515415"/>
    <lineage>
        <taxon>Bacteria</taxon>
        <taxon>Bacillati</taxon>
        <taxon>Actinomycetota</taxon>
        <taxon>Actinomycetes</taxon>
        <taxon>Micrococcales</taxon>
        <taxon>Microbacteriaceae</taxon>
        <taxon>Microbacterium</taxon>
    </lineage>
</organism>
<proteinExistence type="predicted"/>
<dbReference type="RefSeq" id="WP_322410969.1">
    <property type="nucleotide sequence ID" value="NZ_CP139779.1"/>
</dbReference>
<accession>A0ABZ0VD58</accession>